<reference evidence="8" key="1">
    <citation type="submission" date="2018-06" db="EMBL/GenBank/DDBJ databases">
        <authorList>
            <person name="Zhirakovskaya E."/>
        </authorList>
    </citation>
    <scope>NUCLEOTIDE SEQUENCE</scope>
</reference>
<dbReference type="SFLD" id="SFLDG01388">
    <property type="entry name" value="7_8-didemethyl-8-hydroxy-5-dea"/>
    <property type="match status" value="1"/>
</dbReference>
<evidence type="ECO:0000256" key="1">
    <source>
        <dbReference type="ARBA" id="ARBA00001966"/>
    </source>
</evidence>
<dbReference type="PANTHER" id="PTHR43076:SF7">
    <property type="entry name" value="AMINODEOXYFUTALOSINE SYNTHASE"/>
    <property type="match status" value="1"/>
</dbReference>
<keyword evidence="6" id="KW-0411">Iron-sulfur</keyword>
<dbReference type="InterPro" id="IPR045567">
    <property type="entry name" value="CofH/MnqC-like_C"/>
</dbReference>
<dbReference type="Pfam" id="PF04055">
    <property type="entry name" value="Radical_SAM"/>
    <property type="match status" value="1"/>
</dbReference>
<dbReference type="EMBL" id="UOGA01000275">
    <property type="protein sequence ID" value="VAX24586.1"/>
    <property type="molecule type" value="Genomic_DNA"/>
</dbReference>
<sequence length="362" mass="40569">MINTFDPDLRPIAEKVEAGERLSFEDGLILDSTPDLLALGSMANVVRERLNGDKTYYITNRHINHTNVCVNSCRFCAFSKKEEEAGAYTMELETVLNEAHKYDGQKFSEFHIVGGLHPSLPYSYYLDMIARLSDEFPHVHLQAYTAVEIAYFAKISGMTIRQVLVDLKEAGLGSLPGGGAEIFSSRVRKKICPEKIDADLWLETHKTAHEAGLNTNATMLYGHIEAGEDRVDHLLKLREAQDKTGGFLTFIPLAFHPENTKYEDRPRTSGMMDLRMISMARLMLDNFPHIKAFWIMIGEKLAQISLSFGADDLDGTVVEEKITHAAGAKTDQGMARERLEGLIREAGRTPVERDTVYNIVSV</sequence>
<dbReference type="GO" id="GO:0102573">
    <property type="term" value="F:aminodeoxyfutalosine synthase activity"/>
    <property type="evidence" value="ECO:0007669"/>
    <property type="project" value="UniProtKB-EC"/>
</dbReference>
<dbReference type="SFLD" id="SFLDG01389">
    <property type="entry name" value="menaquinone_synthsis_involved"/>
    <property type="match status" value="1"/>
</dbReference>
<feature type="domain" description="Radical SAM core" evidence="7">
    <location>
        <begin position="55"/>
        <end position="288"/>
    </location>
</feature>
<dbReference type="GO" id="GO:0046872">
    <property type="term" value="F:metal ion binding"/>
    <property type="evidence" value="ECO:0007669"/>
    <property type="project" value="UniProtKB-KW"/>
</dbReference>
<dbReference type="InterPro" id="IPR006638">
    <property type="entry name" value="Elp3/MiaA/NifB-like_rSAM"/>
</dbReference>
<dbReference type="InterPro" id="IPR034405">
    <property type="entry name" value="F420"/>
</dbReference>
<dbReference type="HAMAP" id="MF_00993">
    <property type="entry name" value="MqnE"/>
    <property type="match status" value="1"/>
</dbReference>
<dbReference type="InterPro" id="IPR013785">
    <property type="entry name" value="Aldolase_TIM"/>
</dbReference>
<dbReference type="CDD" id="cd01335">
    <property type="entry name" value="Radical_SAM"/>
    <property type="match status" value="1"/>
</dbReference>
<evidence type="ECO:0000259" key="7">
    <source>
        <dbReference type="PROSITE" id="PS51918"/>
    </source>
</evidence>
<dbReference type="EC" id="2.5.1.120" evidence="8"/>
<dbReference type="SUPFAM" id="SSF102114">
    <property type="entry name" value="Radical SAM enzymes"/>
    <property type="match status" value="1"/>
</dbReference>
<dbReference type="InterPro" id="IPR020050">
    <property type="entry name" value="FO_synthase_su2"/>
</dbReference>
<dbReference type="PROSITE" id="PS51918">
    <property type="entry name" value="RADICAL_SAM"/>
    <property type="match status" value="1"/>
</dbReference>
<dbReference type="SFLD" id="SFLDS00029">
    <property type="entry name" value="Radical_SAM"/>
    <property type="match status" value="1"/>
</dbReference>
<dbReference type="PANTHER" id="PTHR43076">
    <property type="entry name" value="FO SYNTHASE (COFH)"/>
    <property type="match status" value="1"/>
</dbReference>
<dbReference type="GO" id="GO:0009234">
    <property type="term" value="P:menaquinone biosynthetic process"/>
    <property type="evidence" value="ECO:0007669"/>
    <property type="project" value="InterPro"/>
</dbReference>
<proteinExistence type="inferred from homology"/>
<keyword evidence="3" id="KW-0949">S-adenosyl-L-methionine</keyword>
<dbReference type="SFLD" id="SFLDG01064">
    <property type="entry name" value="F420__menaquinone_cofactor_bio"/>
    <property type="match status" value="1"/>
</dbReference>
<dbReference type="InterPro" id="IPR022432">
    <property type="entry name" value="MqnE"/>
</dbReference>
<keyword evidence="5" id="KW-0408">Iron</keyword>
<dbReference type="NCBIfam" id="TIGR00423">
    <property type="entry name" value="CofH family radical SAM protein"/>
    <property type="match status" value="1"/>
</dbReference>
<dbReference type="Gene3D" id="3.20.20.70">
    <property type="entry name" value="Aldolase class I"/>
    <property type="match status" value="1"/>
</dbReference>
<evidence type="ECO:0000256" key="6">
    <source>
        <dbReference type="ARBA" id="ARBA00023014"/>
    </source>
</evidence>
<keyword evidence="4" id="KW-0479">Metal-binding</keyword>
<dbReference type="InterPro" id="IPR058240">
    <property type="entry name" value="rSAM_sf"/>
</dbReference>
<accession>A0A3B1C246</accession>
<dbReference type="NCBIfam" id="TIGR03700">
    <property type="entry name" value="mena_SCO4494"/>
    <property type="match status" value="1"/>
</dbReference>
<gene>
    <name evidence="8" type="ORF">MNBD_NITROSPINAE04-713</name>
</gene>
<dbReference type="GO" id="GO:0044689">
    <property type="term" value="F:7,8-didemethyl-8-hydroxy-5-deazariboflavin synthase activity"/>
    <property type="evidence" value="ECO:0007669"/>
    <property type="project" value="TreeGrafter"/>
</dbReference>
<dbReference type="SFLD" id="SFLDF00342">
    <property type="entry name" value="cyclic_dehypoxanthine_futalosi"/>
    <property type="match status" value="1"/>
</dbReference>
<evidence type="ECO:0000256" key="2">
    <source>
        <dbReference type="ARBA" id="ARBA00022485"/>
    </source>
</evidence>
<dbReference type="PIRSF" id="PIRSF004762">
    <property type="entry name" value="CHP00423"/>
    <property type="match status" value="1"/>
</dbReference>
<dbReference type="SMART" id="SM00729">
    <property type="entry name" value="Elp3"/>
    <property type="match status" value="1"/>
</dbReference>
<evidence type="ECO:0000256" key="4">
    <source>
        <dbReference type="ARBA" id="ARBA00022723"/>
    </source>
</evidence>
<dbReference type="AlphaFoldDB" id="A0A3B1C246"/>
<organism evidence="8">
    <name type="scientific">hydrothermal vent metagenome</name>
    <dbReference type="NCBI Taxonomy" id="652676"/>
    <lineage>
        <taxon>unclassified sequences</taxon>
        <taxon>metagenomes</taxon>
        <taxon>ecological metagenomes</taxon>
    </lineage>
</organism>
<dbReference type="InterPro" id="IPR007197">
    <property type="entry name" value="rSAM"/>
</dbReference>
<evidence type="ECO:0000256" key="3">
    <source>
        <dbReference type="ARBA" id="ARBA00022691"/>
    </source>
</evidence>
<dbReference type="GO" id="GO:0051539">
    <property type="term" value="F:4 iron, 4 sulfur cluster binding"/>
    <property type="evidence" value="ECO:0007669"/>
    <property type="project" value="UniProtKB-KW"/>
</dbReference>
<keyword evidence="8" id="KW-0808">Transferase</keyword>
<evidence type="ECO:0000313" key="8">
    <source>
        <dbReference type="EMBL" id="VAX24586.1"/>
    </source>
</evidence>
<dbReference type="SFLD" id="SFLDF00343">
    <property type="entry name" value="aminofutalosine_synthase_(mqnE"/>
    <property type="match status" value="1"/>
</dbReference>
<comment type="cofactor">
    <cofactor evidence="1">
        <name>[4Fe-4S] cluster</name>
        <dbReference type="ChEBI" id="CHEBI:49883"/>
    </cofactor>
</comment>
<evidence type="ECO:0000256" key="5">
    <source>
        <dbReference type="ARBA" id="ARBA00023004"/>
    </source>
</evidence>
<protein>
    <submittedName>
        <fullName evidence="8">Aminodeoxyfutalosine synthase</fullName>
        <ecNumber evidence="8">2.5.1.120</ecNumber>
    </submittedName>
</protein>
<keyword evidence="2" id="KW-0004">4Fe-4S</keyword>
<dbReference type="Pfam" id="PF19288">
    <property type="entry name" value="CofH_C"/>
    <property type="match status" value="1"/>
</dbReference>
<name>A0A3B1C246_9ZZZZ</name>